<protein>
    <submittedName>
        <fullName evidence="1">Uncharacterized protein</fullName>
    </submittedName>
</protein>
<evidence type="ECO:0000313" key="2">
    <source>
        <dbReference type="Proteomes" id="UP001164746"/>
    </source>
</evidence>
<gene>
    <name evidence="1" type="ORF">MAR_002863</name>
</gene>
<dbReference type="EMBL" id="CP111027">
    <property type="protein sequence ID" value="WAR29295.1"/>
    <property type="molecule type" value="Genomic_DNA"/>
</dbReference>
<proteinExistence type="predicted"/>
<name>A0ABY7G555_MYAAR</name>
<accession>A0ABY7G555</accession>
<feature type="non-terminal residue" evidence="1">
    <location>
        <position position="1"/>
    </location>
</feature>
<dbReference type="Proteomes" id="UP001164746">
    <property type="component" value="Chromosome 16"/>
</dbReference>
<reference evidence="1" key="1">
    <citation type="submission" date="2022-11" db="EMBL/GenBank/DDBJ databases">
        <title>Centuries of genome instability and evolution in soft-shell clam transmissible cancer (bioRxiv).</title>
        <authorList>
            <person name="Hart S.F.M."/>
            <person name="Yonemitsu M.A."/>
            <person name="Giersch R.M."/>
            <person name="Beal B.F."/>
            <person name="Arriagada G."/>
            <person name="Davis B.W."/>
            <person name="Ostrander E.A."/>
            <person name="Goff S.P."/>
            <person name="Metzger M.J."/>
        </authorList>
    </citation>
    <scope>NUCLEOTIDE SEQUENCE</scope>
    <source>
        <strain evidence="1">MELC-2E11</strain>
        <tissue evidence="1">Siphon/mantle</tissue>
    </source>
</reference>
<evidence type="ECO:0000313" key="1">
    <source>
        <dbReference type="EMBL" id="WAR29295.1"/>
    </source>
</evidence>
<organism evidence="1 2">
    <name type="scientific">Mya arenaria</name>
    <name type="common">Soft-shell clam</name>
    <dbReference type="NCBI Taxonomy" id="6604"/>
    <lineage>
        <taxon>Eukaryota</taxon>
        <taxon>Metazoa</taxon>
        <taxon>Spiralia</taxon>
        <taxon>Lophotrochozoa</taxon>
        <taxon>Mollusca</taxon>
        <taxon>Bivalvia</taxon>
        <taxon>Autobranchia</taxon>
        <taxon>Heteroconchia</taxon>
        <taxon>Euheterodonta</taxon>
        <taxon>Imparidentia</taxon>
        <taxon>Neoheterodontei</taxon>
        <taxon>Myida</taxon>
        <taxon>Myoidea</taxon>
        <taxon>Myidae</taxon>
        <taxon>Mya</taxon>
    </lineage>
</organism>
<sequence>GSCFRIVHTELIVTWATSTVAGKSEEHKSSETFEELPKTIIIRHLKGGYEYENKIYTEVVNHGLGCRIVSDMFSEWQFANPNTVPCVVIHKGVKLNNERLEHHIKTVWQVLLIDSKAAEQVHTMMIGLRYRMHTVNLENIRWSQNLLQQLT</sequence>
<feature type="non-terminal residue" evidence="1">
    <location>
        <position position="151"/>
    </location>
</feature>
<keyword evidence="2" id="KW-1185">Reference proteome</keyword>